<keyword evidence="1" id="KW-0472">Membrane</keyword>
<organism evidence="2 3">
    <name type="scientific">Hafnia alvei ATCC 51873</name>
    <dbReference type="NCBI Taxonomy" id="1002364"/>
    <lineage>
        <taxon>Bacteria</taxon>
        <taxon>Pseudomonadati</taxon>
        <taxon>Pseudomonadota</taxon>
        <taxon>Gammaproteobacteria</taxon>
        <taxon>Enterobacterales</taxon>
        <taxon>Hafniaceae</taxon>
        <taxon>Hafnia</taxon>
    </lineage>
</organism>
<protein>
    <submittedName>
        <fullName evidence="2">Uncharacterized protein</fullName>
    </submittedName>
</protein>
<dbReference type="EMBL" id="AGCI01000102">
    <property type="protein sequence ID" value="EHM38486.1"/>
    <property type="molecule type" value="Genomic_DNA"/>
</dbReference>
<proteinExistence type="predicted"/>
<accession>G9YCM8</accession>
<dbReference type="AlphaFoldDB" id="G9YCM8"/>
<keyword evidence="1" id="KW-1133">Transmembrane helix</keyword>
<sequence length="47" mass="5059">MAIGSVKVNRASIMLLDAGSKRVSLLSAIIVVLEFIVAAMRLIDLLF</sequence>
<evidence type="ECO:0000313" key="2">
    <source>
        <dbReference type="EMBL" id="EHM38486.1"/>
    </source>
</evidence>
<dbReference type="Proteomes" id="UP000005959">
    <property type="component" value="Unassembled WGS sequence"/>
</dbReference>
<evidence type="ECO:0000256" key="1">
    <source>
        <dbReference type="SAM" id="Phobius"/>
    </source>
</evidence>
<comment type="caution">
    <text evidence="2">The sequence shown here is derived from an EMBL/GenBank/DDBJ whole genome shotgun (WGS) entry which is preliminary data.</text>
</comment>
<name>G9YCM8_HAFAL</name>
<evidence type="ECO:0000313" key="3">
    <source>
        <dbReference type="Proteomes" id="UP000005959"/>
    </source>
</evidence>
<reference evidence="2 3" key="1">
    <citation type="submission" date="2011-08" db="EMBL/GenBank/DDBJ databases">
        <authorList>
            <person name="Weinstock G."/>
            <person name="Sodergren E."/>
            <person name="Clifton S."/>
            <person name="Fulton L."/>
            <person name="Fulton B."/>
            <person name="Courtney L."/>
            <person name="Fronick C."/>
            <person name="Harrison M."/>
            <person name="Strong C."/>
            <person name="Farmer C."/>
            <person name="Delahaunty K."/>
            <person name="Markovic C."/>
            <person name="Hall O."/>
            <person name="Minx P."/>
            <person name="Tomlinson C."/>
            <person name="Mitreva M."/>
            <person name="Hou S."/>
            <person name="Chen J."/>
            <person name="Wollam A."/>
            <person name="Pepin K.H."/>
            <person name="Johnson M."/>
            <person name="Bhonagiri V."/>
            <person name="Zhang X."/>
            <person name="Suruliraj S."/>
            <person name="Warren W."/>
            <person name="Chinwalla A."/>
            <person name="Mardis E.R."/>
            <person name="Wilson R.K."/>
        </authorList>
    </citation>
    <scope>NUCLEOTIDE SEQUENCE [LARGE SCALE GENOMIC DNA]</scope>
    <source>
        <strain evidence="2 3">ATCC 51873</strain>
    </source>
</reference>
<keyword evidence="1" id="KW-0812">Transmembrane</keyword>
<dbReference type="PATRIC" id="fig|1002364.3.peg.3923"/>
<dbReference type="HOGENOM" id="CLU_3168717_0_0_6"/>
<feature type="transmembrane region" description="Helical" evidence="1">
    <location>
        <begin position="23"/>
        <end position="43"/>
    </location>
</feature>
<gene>
    <name evidence="2" type="ORF">HMPREF0454_04366</name>
</gene>